<feature type="compositionally biased region" description="Basic and acidic residues" evidence="1">
    <location>
        <begin position="50"/>
        <end position="71"/>
    </location>
</feature>
<keyword evidence="3" id="KW-1185">Reference proteome</keyword>
<feature type="compositionally biased region" description="Basic and acidic residues" evidence="1">
    <location>
        <begin position="527"/>
        <end position="539"/>
    </location>
</feature>
<feature type="compositionally biased region" description="Basic and acidic residues" evidence="1">
    <location>
        <begin position="324"/>
        <end position="343"/>
    </location>
</feature>
<evidence type="ECO:0000256" key="1">
    <source>
        <dbReference type="SAM" id="MobiDB-lite"/>
    </source>
</evidence>
<evidence type="ECO:0000313" key="3">
    <source>
        <dbReference type="Proteomes" id="UP001153069"/>
    </source>
</evidence>
<feature type="compositionally biased region" description="Basic and acidic residues" evidence="1">
    <location>
        <begin position="20"/>
        <end position="33"/>
    </location>
</feature>
<feature type="compositionally biased region" description="Low complexity" evidence="1">
    <location>
        <begin position="210"/>
        <end position="223"/>
    </location>
</feature>
<dbReference type="Proteomes" id="UP001153069">
    <property type="component" value="Unassembled WGS sequence"/>
</dbReference>
<feature type="region of interest" description="Disordered" evidence="1">
    <location>
        <begin position="258"/>
        <end position="356"/>
    </location>
</feature>
<feature type="compositionally biased region" description="Polar residues" evidence="1">
    <location>
        <begin position="1"/>
        <end position="11"/>
    </location>
</feature>
<protein>
    <submittedName>
        <fullName evidence="2">Uncharacterized protein</fullName>
    </submittedName>
</protein>
<reference evidence="2" key="1">
    <citation type="submission" date="2020-06" db="EMBL/GenBank/DDBJ databases">
        <authorList>
            <consortium name="Plant Systems Biology data submission"/>
        </authorList>
    </citation>
    <scope>NUCLEOTIDE SEQUENCE</scope>
    <source>
        <strain evidence="2">D6</strain>
    </source>
</reference>
<name>A0A9N8DA00_9STRA</name>
<sequence length="594" mass="66430">MTAAVETTPSDTDFFAQEASLEKDSHAVEDLAKTDTTGPTNESDPSIESASEKPESNDPDGKGQDGDERQRGLFSRIFRRGPKKPEPGIENGAADLLDDERGDAPTHEESSGSAEEEEVEDGFVTEEDGEEESFSEEEEDDEEDGDDEEDFQGAASEDDDDQEEWESDNDDDEDERDDEFVDFAQANNSKYDEGDEDDNDEMLSLIVSGNNNTDNTNNNNNQNSGRINTLGASLTRFFGAKQNDSELPKERQSLLFAGNETDDDDDDDNDSRNHDDDDGGYRDRPRQEELGRSQNNYYDAEEEDDDLRSQEGEYRLESFYPSDSPRREYPDEPSRNNRQDLHGRIHGFGSDSIRNNNMDDSSRFFVDTMSETRMCSMDIEAGDERGGLLNGVGKAVSNITHLIMQKRASMADPGDERRKMINYIAELERKLEQKEFELQKYKGRCEQLQLEVNFLKENEAQDEEEETDEDDDEEEEDDEAENEEAQETALIAFEGSSTVDDGGGGVPEGTLIDVTTKAPVFDPLLESTRDSATDKKPIDDNLLATNVEQEVPKKSEAEQDLFAVFEDKKSSENDPASKRLEAAGTGTDDALSEG</sequence>
<gene>
    <name evidence="2" type="ORF">SEMRO_29_G018980.1</name>
</gene>
<proteinExistence type="predicted"/>
<dbReference type="EMBL" id="CAICTM010000029">
    <property type="protein sequence ID" value="CAB9497955.1"/>
    <property type="molecule type" value="Genomic_DNA"/>
</dbReference>
<evidence type="ECO:0000313" key="2">
    <source>
        <dbReference type="EMBL" id="CAB9497955.1"/>
    </source>
</evidence>
<feature type="compositionally biased region" description="Polar residues" evidence="1">
    <location>
        <begin position="34"/>
        <end position="49"/>
    </location>
</feature>
<organism evidence="2 3">
    <name type="scientific">Seminavis robusta</name>
    <dbReference type="NCBI Taxonomy" id="568900"/>
    <lineage>
        <taxon>Eukaryota</taxon>
        <taxon>Sar</taxon>
        <taxon>Stramenopiles</taxon>
        <taxon>Ochrophyta</taxon>
        <taxon>Bacillariophyta</taxon>
        <taxon>Bacillariophyceae</taxon>
        <taxon>Bacillariophycidae</taxon>
        <taxon>Naviculales</taxon>
        <taxon>Naviculaceae</taxon>
        <taxon>Seminavis</taxon>
    </lineage>
</organism>
<accession>A0A9N8DA00</accession>
<feature type="region of interest" description="Disordered" evidence="1">
    <location>
        <begin position="1"/>
        <end position="228"/>
    </location>
</feature>
<feature type="compositionally biased region" description="Acidic residues" evidence="1">
    <location>
        <begin position="460"/>
        <end position="486"/>
    </location>
</feature>
<feature type="compositionally biased region" description="Acidic residues" evidence="1">
    <location>
        <begin position="260"/>
        <end position="269"/>
    </location>
</feature>
<feature type="compositionally biased region" description="Basic and acidic residues" evidence="1">
    <location>
        <begin position="270"/>
        <end position="291"/>
    </location>
</feature>
<comment type="caution">
    <text evidence="2">The sequence shown here is derived from an EMBL/GenBank/DDBJ whole genome shotgun (WGS) entry which is preliminary data.</text>
</comment>
<dbReference type="AlphaFoldDB" id="A0A9N8DA00"/>
<feature type="region of interest" description="Disordered" evidence="1">
    <location>
        <begin position="453"/>
        <end position="594"/>
    </location>
</feature>
<feature type="compositionally biased region" description="Basic and acidic residues" evidence="1">
    <location>
        <begin position="307"/>
        <end position="316"/>
    </location>
</feature>
<feature type="compositionally biased region" description="Acidic residues" evidence="1">
    <location>
        <begin position="114"/>
        <end position="181"/>
    </location>
</feature>
<feature type="compositionally biased region" description="Basic and acidic residues" evidence="1">
    <location>
        <begin position="565"/>
        <end position="581"/>
    </location>
</feature>